<keyword evidence="11 21" id="KW-0472">Membrane</keyword>
<feature type="transmembrane region" description="Helical" evidence="21">
    <location>
        <begin position="317"/>
        <end position="338"/>
    </location>
</feature>
<evidence type="ECO:0000256" key="17">
    <source>
        <dbReference type="ARBA" id="ARBA00040046"/>
    </source>
</evidence>
<keyword evidence="4" id="KW-1003">Cell membrane</keyword>
<dbReference type="Pfam" id="PF00474">
    <property type="entry name" value="SSF"/>
    <property type="match status" value="1"/>
</dbReference>
<evidence type="ECO:0000256" key="12">
    <source>
        <dbReference type="ARBA" id="ARBA00023157"/>
    </source>
</evidence>
<keyword evidence="14" id="KW-0739">Sodium transport</keyword>
<evidence type="ECO:0000256" key="13">
    <source>
        <dbReference type="ARBA" id="ARBA00023180"/>
    </source>
</evidence>
<dbReference type="SUPFAM" id="SSF53098">
    <property type="entry name" value="Ribonuclease H-like"/>
    <property type="match status" value="1"/>
</dbReference>
<feature type="transmembrane region" description="Helical" evidence="21">
    <location>
        <begin position="111"/>
        <end position="129"/>
    </location>
</feature>
<dbReference type="SUPFAM" id="SSF140996">
    <property type="entry name" value="Hermes dimerisation domain"/>
    <property type="match status" value="1"/>
</dbReference>
<evidence type="ECO:0000256" key="6">
    <source>
        <dbReference type="ARBA" id="ARBA00022692"/>
    </source>
</evidence>
<evidence type="ECO:0000256" key="18">
    <source>
        <dbReference type="ARBA" id="ARBA00042803"/>
    </source>
</evidence>
<dbReference type="PANTHER" id="PTHR11819">
    <property type="entry name" value="SOLUTE CARRIER FAMILY 5"/>
    <property type="match status" value="1"/>
</dbReference>
<dbReference type="Ensembl" id="ENSGWIT00000039859.1">
    <property type="protein sequence ID" value="ENSGWIP00000036582.1"/>
    <property type="gene ID" value="ENSGWIG00000018648.1"/>
</dbReference>
<feature type="transmembrane region" description="Helical" evidence="21">
    <location>
        <begin position="37"/>
        <end position="56"/>
    </location>
</feature>
<comment type="catalytic activity">
    <reaction evidence="16">
        <text>D-galactose(out) + 2 Na(+)(out) = D-galactose(in) + 2 Na(+)(in)</text>
        <dbReference type="Rhea" id="RHEA:70499"/>
        <dbReference type="ChEBI" id="CHEBI:4139"/>
        <dbReference type="ChEBI" id="CHEBI:29101"/>
    </reaction>
    <physiologicalReaction direction="left-to-right" evidence="16">
        <dbReference type="Rhea" id="RHEA:70500"/>
    </physiologicalReaction>
</comment>
<feature type="transmembrane region" description="Helical" evidence="21">
    <location>
        <begin position="278"/>
        <end position="296"/>
    </location>
</feature>
<reference evidence="22" key="3">
    <citation type="submission" date="2025-09" db="UniProtKB">
        <authorList>
            <consortium name="Ensembl"/>
        </authorList>
    </citation>
    <scope>IDENTIFICATION</scope>
</reference>
<feature type="transmembrane region" description="Helical" evidence="21">
    <location>
        <begin position="180"/>
        <end position="201"/>
    </location>
</feature>
<evidence type="ECO:0000256" key="15">
    <source>
        <dbReference type="ARBA" id="ARBA00036179"/>
    </source>
</evidence>
<dbReference type="InterPro" id="IPR038377">
    <property type="entry name" value="Na/Glc_symporter_sf"/>
</dbReference>
<evidence type="ECO:0000256" key="21">
    <source>
        <dbReference type="SAM" id="Phobius"/>
    </source>
</evidence>
<dbReference type="NCBIfam" id="TIGR00813">
    <property type="entry name" value="sss"/>
    <property type="match status" value="1"/>
</dbReference>
<dbReference type="Gene3D" id="1.10.10.1070">
    <property type="entry name" value="Zinc finger, BED domain-containing"/>
    <property type="match status" value="1"/>
</dbReference>
<sequence>MTEEFSNHGQSSYFGFETFKSRSMNNTTVALNNPADISVIVIYFVVVLAVGIWAMVRTNRSTVGGFFLAGRSMVWWPIGASLFASNIGSGHFVGIAGTAAAGGIAIGGFEWNALIAVIILGWLFVPIYIKAGVVTMPEYLKKRFGGHRIRIYLSVLSLFLYVFTKISADMFSGAIFINQALGLNIYLAVIMLLLITALYTVTGGLAAVIYTDTLQTIIMIVGSFILMGFAFDKVGGYEQFQARYMTAVPSITGNISAKCYEPRADAFHIFRDAITGDLPWPGLVFGLTIQAMWYWCTDQVIVQRCLSAKNLSHVKAGCILCGYLKILPMFLMVFPGMISRILYADEVACVDPDECMKYCGASVGCTNIAYPKMVVYLMPNGLRGLMLSVMLASLMSSLTSVFNSSSTLFTMDIYTKIRSTASERELMIAGRKKQTNISDFVCKKKILTQQQCAPLTDNVLNMLVKDMRPLSMVEGAGFQQMLKSFNPGYTIPSRMHFARLLDKKYNATVDQVKSRISAIDSKVALTADIWTSVATGRYMGITCHYIGIDWQMESICLSTMPLEERHTAQNIAGWLQEILDKFEILPDKISAIVHDQHRGCCSTTTVGPLSDAQVTHCSLFSPLLLNTRSLPKQLELHDALLSILKEVNLLGQKQHQMGTPEHELIQDVSARWNSTYHMINRLLE</sequence>
<gene>
    <name evidence="22" type="primary">slc5a1</name>
</gene>
<feature type="transmembrane region" description="Helical" evidence="21">
    <location>
        <begin position="149"/>
        <end position="168"/>
    </location>
</feature>
<keyword evidence="23" id="KW-1185">Reference proteome</keyword>
<keyword evidence="13" id="KW-0325">Glycoprotein</keyword>
<dbReference type="Gene3D" id="1.20.1730.10">
    <property type="entry name" value="Sodium/glucose cotransporter"/>
    <property type="match status" value="1"/>
</dbReference>
<evidence type="ECO:0000256" key="8">
    <source>
        <dbReference type="ARBA" id="ARBA00022989"/>
    </source>
</evidence>
<evidence type="ECO:0000256" key="1">
    <source>
        <dbReference type="ARBA" id="ARBA00004424"/>
    </source>
</evidence>
<organism evidence="22 23">
    <name type="scientific">Gouania willdenowi</name>
    <name type="common">Blunt-snouted clingfish</name>
    <name type="synonym">Lepadogaster willdenowi</name>
    <dbReference type="NCBI Taxonomy" id="441366"/>
    <lineage>
        <taxon>Eukaryota</taxon>
        <taxon>Metazoa</taxon>
        <taxon>Chordata</taxon>
        <taxon>Craniata</taxon>
        <taxon>Vertebrata</taxon>
        <taxon>Euteleostomi</taxon>
        <taxon>Actinopterygii</taxon>
        <taxon>Neopterygii</taxon>
        <taxon>Teleostei</taxon>
        <taxon>Neoteleostei</taxon>
        <taxon>Acanthomorphata</taxon>
        <taxon>Ovalentaria</taxon>
        <taxon>Blenniimorphae</taxon>
        <taxon>Blenniiformes</taxon>
        <taxon>Gobiesocoidei</taxon>
        <taxon>Gobiesocidae</taxon>
        <taxon>Gobiesocinae</taxon>
        <taxon>Gouania</taxon>
    </lineage>
</organism>
<evidence type="ECO:0000256" key="11">
    <source>
        <dbReference type="ARBA" id="ARBA00023136"/>
    </source>
</evidence>
<reference evidence="22" key="1">
    <citation type="submission" date="2020-06" db="EMBL/GenBank/DDBJ databases">
        <authorList>
            <consortium name="Wellcome Sanger Institute Data Sharing"/>
        </authorList>
    </citation>
    <scope>NUCLEOTIDE SEQUENCE [LARGE SCALE GENOMIC DNA]</scope>
</reference>
<keyword evidence="10" id="KW-0406">Ion transport</keyword>
<evidence type="ECO:0000313" key="23">
    <source>
        <dbReference type="Proteomes" id="UP000694680"/>
    </source>
</evidence>
<evidence type="ECO:0000256" key="2">
    <source>
        <dbReference type="ARBA" id="ARBA00006434"/>
    </source>
</evidence>
<keyword evidence="5" id="KW-0762">Sugar transport</keyword>
<evidence type="ECO:0000256" key="19">
    <source>
        <dbReference type="ARBA" id="ARBA00043128"/>
    </source>
</evidence>
<evidence type="ECO:0000256" key="14">
    <source>
        <dbReference type="ARBA" id="ARBA00023201"/>
    </source>
</evidence>
<dbReference type="AlphaFoldDB" id="A0A8C5GYB8"/>
<feature type="transmembrane region" description="Helical" evidence="21">
    <location>
        <begin position="213"/>
        <end position="231"/>
    </location>
</feature>
<evidence type="ECO:0000256" key="3">
    <source>
        <dbReference type="ARBA" id="ARBA00022448"/>
    </source>
</evidence>
<dbReference type="GO" id="GO:0005412">
    <property type="term" value="F:D-glucose:sodium symporter activity"/>
    <property type="evidence" value="ECO:0007669"/>
    <property type="project" value="TreeGrafter"/>
</dbReference>
<keyword evidence="3" id="KW-0813">Transport</keyword>
<evidence type="ECO:0000256" key="5">
    <source>
        <dbReference type="ARBA" id="ARBA00022597"/>
    </source>
</evidence>
<evidence type="ECO:0000256" key="4">
    <source>
        <dbReference type="ARBA" id="ARBA00022475"/>
    </source>
</evidence>
<evidence type="ECO:0000256" key="16">
    <source>
        <dbReference type="ARBA" id="ARBA00036206"/>
    </source>
</evidence>
<protein>
    <recommendedName>
        <fullName evidence="17">Sodium/glucose cotransporter 1</fullName>
    </recommendedName>
    <alternativeName>
        <fullName evidence="19">High affinity sodium-glucose cotransporter</fullName>
    </alternativeName>
    <alternativeName>
        <fullName evidence="18">Solute carrier family 5 member 1</fullName>
    </alternativeName>
</protein>
<dbReference type="Proteomes" id="UP000694680">
    <property type="component" value="Chromosome 12"/>
</dbReference>
<dbReference type="InterPro" id="IPR001734">
    <property type="entry name" value="Na/solute_symporter"/>
</dbReference>
<comment type="catalytic activity">
    <reaction evidence="15">
        <text>D-glucose(out) + 2 Na(+)(out) = D-glucose(in) + 2 Na(+)(in)</text>
        <dbReference type="Rhea" id="RHEA:70495"/>
        <dbReference type="ChEBI" id="CHEBI:4167"/>
        <dbReference type="ChEBI" id="CHEBI:29101"/>
    </reaction>
    <physiologicalReaction direction="left-to-right" evidence="15">
        <dbReference type="Rhea" id="RHEA:70496"/>
    </physiologicalReaction>
</comment>
<comment type="subcellular location">
    <subcellularLocation>
        <location evidence="1">Apical cell membrane</location>
        <topology evidence="1">Multi-pass membrane protein</topology>
    </subcellularLocation>
</comment>
<evidence type="ECO:0000256" key="20">
    <source>
        <dbReference type="RuleBase" id="RU362091"/>
    </source>
</evidence>
<feature type="transmembrane region" description="Helical" evidence="21">
    <location>
        <begin position="76"/>
        <end position="105"/>
    </location>
</feature>
<keyword evidence="6 21" id="KW-0812">Transmembrane</keyword>
<evidence type="ECO:0000256" key="10">
    <source>
        <dbReference type="ARBA" id="ARBA00023065"/>
    </source>
</evidence>
<dbReference type="InterPro" id="IPR012337">
    <property type="entry name" value="RNaseH-like_sf"/>
</dbReference>
<accession>A0A8C5GYB8</accession>
<comment type="similarity">
    <text evidence="2 20">Belongs to the sodium:solute symporter (SSF) (TC 2.A.21) family.</text>
</comment>
<evidence type="ECO:0000256" key="7">
    <source>
        <dbReference type="ARBA" id="ARBA00022847"/>
    </source>
</evidence>
<keyword evidence="7" id="KW-0769">Symport</keyword>
<dbReference type="PANTHER" id="PTHR11819:SF151">
    <property type="entry name" value="SODIUM_GLUCOSE COTRANSPORTER 1"/>
    <property type="match status" value="1"/>
</dbReference>
<dbReference type="GO" id="GO:0016324">
    <property type="term" value="C:apical plasma membrane"/>
    <property type="evidence" value="ECO:0007669"/>
    <property type="project" value="UniProtKB-SubCell"/>
</dbReference>
<dbReference type="InterPro" id="IPR018212">
    <property type="entry name" value="Na/solute_symporter_CS"/>
</dbReference>
<keyword evidence="9" id="KW-0915">Sodium</keyword>
<proteinExistence type="inferred from homology"/>
<name>A0A8C5GYB8_GOUWI</name>
<reference evidence="22" key="2">
    <citation type="submission" date="2025-08" db="UniProtKB">
        <authorList>
            <consortium name="Ensembl"/>
        </authorList>
    </citation>
    <scope>IDENTIFICATION</scope>
</reference>
<keyword evidence="8 21" id="KW-1133">Transmembrane helix</keyword>
<dbReference type="PROSITE" id="PS00456">
    <property type="entry name" value="NA_SOLUT_SYMP_1"/>
    <property type="match status" value="1"/>
</dbReference>
<dbReference type="PROSITE" id="PS50283">
    <property type="entry name" value="NA_SOLUT_SYMP_3"/>
    <property type="match status" value="1"/>
</dbReference>
<keyword evidence="12" id="KW-1015">Disulfide bond</keyword>
<evidence type="ECO:0000256" key="9">
    <source>
        <dbReference type="ARBA" id="ARBA00023053"/>
    </source>
</evidence>
<evidence type="ECO:0000313" key="22">
    <source>
        <dbReference type="Ensembl" id="ENSGWIP00000036582.1"/>
    </source>
</evidence>